<sequence length="108" mass="11356">MVSSAPSAEKAMAPTAAGCVGREEQHIARYTYMVSSAPSAEKAMAPTAAGCVGRRNSSGTPAQRARSASGSVPRGHSAHAVSDTGDRICNDHRQHHTVLKNINKTKYH</sequence>
<evidence type="ECO:0000313" key="2">
    <source>
        <dbReference type="EMBL" id="CAG5032633.1"/>
    </source>
</evidence>
<dbReference type="Proteomes" id="UP000691718">
    <property type="component" value="Unassembled WGS sequence"/>
</dbReference>
<organism evidence="2 3">
    <name type="scientific">Parnassius apollo</name>
    <name type="common">Apollo butterfly</name>
    <name type="synonym">Papilio apollo</name>
    <dbReference type="NCBI Taxonomy" id="110799"/>
    <lineage>
        <taxon>Eukaryota</taxon>
        <taxon>Metazoa</taxon>
        <taxon>Ecdysozoa</taxon>
        <taxon>Arthropoda</taxon>
        <taxon>Hexapoda</taxon>
        <taxon>Insecta</taxon>
        <taxon>Pterygota</taxon>
        <taxon>Neoptera</taxon>
        <taxon>Endopterygota</taxon>
        <taxon>Lepidoptera</taxon>
        <taxon>Glossata</taxon>
        <taxon>Ditrysia</taxon>
        <taxon>Papilionoidea</taxon>
        <taxon>Papilionidae</taxon>
        <taxon>Parnassiinae</taxon>
        <taxon>Parnassini</taxon>
        <taxon>Parnassius</taxon>
        <taxon>Parnassius</taxon>
    </lineage>
</organism>
<keyword evidence="3" id="KW-1185">Reference proteome</keyword>
<accession>A0A8S3XUB4</accession>
<dbReference type="AlphaFoldDB" id="A0A8S3XUB4"/>
<feature type="compositionally biased region" description="Basic residues" evidence="1">
    <location>
        <begin position="93"/>
        <end position="108"/>
    </location>
</feature>
<name>A0A8S3XUB4_PARAO</name>
<feature type="compositionally biased region" description="Polar residues" evidence="1">
    <location>
        <begin position="55"/>
        <end position="70"/>
    </location>
</feature>
<proteinExistence type="predicted"/>
<evidence type="ECO:0000313" key="3">
    <source>
        <dbReference type="Proteomes" id="UP000691718"/>
    </source>
</evidence>
<gene>
    <name evidence="2" type="ORF">PAPOLLO_LOCUS19939</name>
</gene>
<feature type="region of interest" description="Disordered" evidence="1">
    <location>
        <begin position="44"/>
        <end position="108"/>
    </location>
</feature>
<protein>
    <submittedName>
        <fullName evidence="2">(apollo) hypothetical protein</fullName>
    </submittedName>
</protein>
<dbReference type="EMBL" id="CAJQZP010001233">
    <property type="protein sequence ID" value="CAG5032633.1"/>
    <property type="molecule type" value="Genomic_DNA"/>
</dbReference>
<reference evidence="2" key="1">
    <citation type="submission" date="2021-04" db="EMBL/GenBank/DDBJ databases">
        <authorList>
            <person name="Tunstrom K."/>
        </authorList>
    </citation>
    <scope>NUCLEOTIDE SEQUENCE</scope>
</reference>
<comment type="caution">
    <text evidence="2">The sequence shown here is derived from an EMBL/GenBank/DDBJ whole genome shotgun (WGS) entry which is preliminary data.</text>
</comment>
<evidence type="ECO:0000256" key="1">
    <source>
        <dbReference type="SAM" id="MobiDB-lite"/>
    </source>
</evidence>